<proteinExistence type="inferred from homology"/>
<evidence type="ECO:0000256" key="3">
    <source>
        <dbReference type="ARBA" id="ARBA00023274"/>
    </source>
</evidence>
<dbReference type="NCBIfam" id="NF006332">
    <property type="entry name" value="PRK08562.1"/>
    <property type="match status" value="1"/>
</dbReference>
<dbReference type="AlphaFoldDB" id="A0AAQ4CPB0"/>
<keyword evidence="7" id="KW-1185">Reference proteome</keyword>
<gene>
    <name evidence="5" type="primary">rpl32e</name>
    <name evidence="6" type="ORF">SACC_06580</name>
</gene>
<evidence type="ECO:0000313" key="6">
    <source>
        <dbReference type="EMBL" id="BDB97641.1"/>
    </source>
</evidence>
<evidence type="ECO:0000313" key="7">
    <source>
        <dbReference type="Proteomes" id="UP001319921"/>
    </source>
</evidence>
<dbReference type="KEGG" id="scas:SACC_06580"/>
<evidence type="ECO:0000256" key="4">
    <source>
        <dbReference type="ARBA" id="ARBA00035229"/>
    </source>
</evidence>
<dbReference type="GO" id="GO:0006412">
    <property type="term" value="P:translation"/>
    <property type="evidence" value="ECO:0007669"/>
    <property type="project" value="UniProtKB-UniRule"/>
</dbReference>
<dbReference type="GeneID" id="68865393"/>
<dbReference type="PROSITE" id="PS00580">
    <property type="entry name" value="RIBOSOMAL_L32E"/>
    <property type="match status" value="1"/>
</dbReference>
<dbReference type="InterPro" id="IPR001515">
    <property type="entry name" value="Ribosomal_eL32"/>
</dbReference>
<dbReference type="PANTHER" id="PTHR23413:SF1">
    <property type="entry name" value="RIBOSOMAL PROTEIN L32"/>
    <property type="match status" value="1"/>
</dbReference>
<dbReference type="GO" id="GO:0022625">
    <property type="term" value="C:cytosolic large ribosomal subunit"/>
    <property type="evidence" value="ECO:0007669"/>
    <property type="project" value="TreeGrafter"/>
</dbReference>
<accession>A0AAQ4CPB0</accession>
<dbReference type="InterPro" id="IPR036351">
    <property type="entry name" value="Ribosomal_eL32_sf"/>
</dbReference>
<dbReference type="HAMAP" id="MF_00810">
    <property type="entry name" value="Ribosomal_eL32"/>
    <property type="match status" value="1"/>
</dbReference>
<reference evidence="6 7" key="1">
    <citation type="journal article" date="2022" name="Microbiol. Resour. Announc.">
        <title>Complete Genome Sequence of the Hyperthermophilic and Acidophilic Archaeon Saccharolobus caldissimus Strain HS-3T.</title>
        <authorList>
            <person name="Sakai H.D."/>
            <person name="Kurosawa N."/>
        </authorList>
    </citation>
    <scope>NUCLEOTIDE SEQUENCE [LARGE SCALE GENOMIC DNA]</scope>
    <source>
        <strain evidence="6 7">JCM32116</strain>
    </source>
</reference>
<dbReference type="Proteomes" id="UP001319921">
    <property type="component" value="Chromosome"/>
</dbReference>
<dbReference type="InterPro" id="IPR023654">
    <property type="entry name" value="Ribosomal_eL32_arc"/>
</dbReference>
<evidence type="ECO:0000256" key="1">
    <source>
        <dbReference type="ARBA" id="ARBA00008431"/>
    </source>
</evidence>
<dbReference type="PANTHER" id="PTHR23413">
    <property type="entry name" value="60S RIBOSOMAL PROTEIN L32 AND DNA-DIRECTED RNA POLYMERASE II, SUBUNIT N"/>
    <property type="match status" value="1"/>
</dbReference>
<dbReference type="RefSeq" id="WP_229571626.1">
    <property type="nucleotide sequence ID" value="NZ_AP025226.1"/>
</dbReference>
<dbReference type="SMART" id="SM01393">
    <property type="entry name" value="Ribosomal_L32e"/>
    <property type="match status" value="1"/>
</dbReference>
<name>A0AAQ4CPB0_9CREN</name>
<keyword evidence="3 5" id="KW-0687">Ribonucleoprotein</keyword>
<dbReference type="SUPFAM" id="SSF52042">
    <property type="entry name" value="Ribosomal protein L32e"/>
    <property type="match status" value="1"/>
</dbReference>
<sequence>MNEKKDNRREYLKKIYKIRQKLKSKIPEFLRYDWDKYYRLERQETWRRPYGRDNKTRLKMKGFPPIVSIGYRLPKDIRYLHPSGLTQVIVNNVDDLLKFKDKKDNIIITIGSSVGFKKRLEILNKAKELGFKVSNGGVIT</sequence>
<dbReference type="Pfam" id="PF01655">
    <property type="entry name" value="Ribosomal_L32e"/>
    <property type="match status" value="1"/>
</dbReference>
<evidence type="ECO:0000256" key="5">
    <source>
        <dbReference type="HAMAP-Rule" id="MF_00810"/>
    </source>
</evidence>
<organism evidence="6 7">
    <name type="scientific">Saccharolobus caldissimus</name>
    <dbReference type="NCBI Taxonomy" id="1702097"/>
    <lineage>
        <taxon>Archaea</taxon>
        <taxon>Thermoproteota</taxon>
        <taxon>Thermoprotei</taxon>
        <taxon>Sulfolobales</taxon>
        <taxon>Sulfolobaceae</taxon>
        <taxon>Saccharolobus</taxon>
    </lineage>
</organism>
<protein>
    <recommendedName>
        <fullName evidence="4 5">Large ribosomal subunit protein eL32</fullName>
    </recommendedName>
</protein>
<dbReference type="CDD" id="cd00513">
    <property type="entry name" value="Ribosomal_L32_L32e"/>
    <property type="match status" value="1"/>
</dbReference>
<dbReference type="GO" id="GO:0003735">
    <property type="term" value="F:structural constituent of ribosome"/>
    <property type="evidence" value="ECO:0007669"/>
    <property type="project" value="InterPro"/>
</dbReference>
<keyword evidence="2 5" id="KW-0689">Ribosomal protein</keyword>
<dbReference type="InterPro" id="IPR018263">
    <property type="entry name" value="Ribosomal_eL32_CS"/>
</dbReference>
<comment type="similarity">
    <text evidence="1 5">Belongs to the eukaryotic ribosomal protein eL32 family.</text>
</comment>
<dbReference type="EMBL" id="AP025226">
    <property type="protein sequence ID" value="BDB97641.1"/>
    <property type="molecule type" value="Genomic_DNA"/>
</dbReference>
<evidence type="ECO:0000256" key="2">
    <source>
        <dbReference type="ARBA" id="ARBA00022980"/>
    </source>
</evidence>